<protein>
    <submittedName>
        <fullName evidence="2">Uncharacterized protein</fullName>
    </submittedName>
</protein>
<evidence type="ECO:0000313" key="2">
    <source>
        <dbReference type="EMBL" id="KAF3444780.1"/>
    </source>
</evidence>
<accession>A0A8K0H3B9</accession>
<dbReference type="EMBL" id="VOIH02000006">
    <property type="protein sequence ID" value="KAF3444780.1"/>
    <property type="molecule type" value="Genomic_DNA"/>
</dbReference>
<feature type="region of interest" description="Disordered" evidence="1">
    <location>
        <begin position="1"/>
        <end position="32"/>
    </location>
</feature>
<reference evidence="2" key="1">
    <citation type="submission" date="2020-03" db="EMBL/GenBank/DDBJ databases">
        <title>A high-quality chromosome-level genome assembly of a woody plant with both climbing and erect habits, Rhamnella rubrinervis.</title>
        <authorList>
            <person name="Lu Z."/>
            <person name="Yang Y."/>
            <person name="Zhu X."/>
            <person name="Sun Y."/>
        </authorList>
    </citation>
    <scope>NUCLEOTIDE SEQUENCE</scope>
    <source>
        <strain evidence="2">BYM</strain>
        <tissue evidence="2">Leaf</tissue>
    </source>
</reference>
<evidence type="ECO:0000256" key="1">
    <source>
        <dbReference type="SAM" id="MobiDB-lite"/>
    </source>
</evidence>
<feature type="region of interest" description="Disordered" evidence="1">
    <location>
        <begin position="49"/>
        <end position="76"/>
    </location>
</feature>
<dbReference type="OrthoDB" id="1649103at2759"/>
<keyword evidence="3" id="KW-1185">Reference proteome</keyword>
<proteinExistence type="predicted"/>
<organism evidence="2 3">
    <name type="scientific">Rhamnella rubrinervis</name>
    <dbReference type="NCBI Taxonomy" id="2594499"/>
    <lineage>
        <taxon>Eukaryota</taxon>
        <taxon>Viridiplantae</taxon>
        <taxon>Streptophyta</taxon>
        <taxon>Embryophyta</taxon>
        <taxon>Tracheophyta</taxon>
        <taxon>Spermatophyta</taxon>
        <taxon>Magnoliopsida</taxon>
        <taxon>eudicotyledons</taxon>
        <taxon>Gunneridae</taxon>
        <taxon>Pentapetalae</taxon>
        <taxon>rosids</taxon>
        <taxon>fabids</taxon>
        <taxon>Rosales</taxon>
        <taxon>Rhamnaceae</taxon>
        <taxon>rhamnoid group</taxon>
        <taxon>Rhamneae</taxon>
        <taxon>Rhamnella</taxon>
    </lineage>
</organism>
<gene>
    <name evidence="2" type="ORF">FNV43_RR14473</name>
</gene>
<sequence>MTVKPLNESEERVSDFQKPEFSPDSRKFAGKKLPERAIDRSLSVIKSKLYTEPETDQESGASSEEMESPKSVGQWRRKKVDYVHNQILRIREEDSHLGDDFAESLICAKDKVANRVISPLGVVIFTRPILPCSPLGGKTGRDGIGLCATKVWSKLDL</sequence>
<dbReference type="Proteomes" id="UP000796880">
    <property type="component" value="Unassembled WGS sequence"/>
</dbReference>
<name>A0A8K0H3B9_9ROSA</name>
<feature type="compositionally biased region" description="Basic and acidic residues" evidence="1">
    <location>
        <begin position="7"/>
        <end position="32"/>
    </location>
</feature>
<comment type="caution">
    <text evidence="2">The sequence shown here is derived from an EMBL/GenBank/DDBJ whole genome shotgun (WGS) entry which is preliminary data.</text>
</comment>
<evidence type="ECO:0000313" key="3">
    <source>
        <dbReference type="Proteomes" id="UP000796880"/>
    </source>
</evidence>
<dbReference type="AlphaFoldDB" id="A0A8K0H3B9"/>